<protein>
    <recommendedName>
        <fullName evidence="4">C2H2-type domain-containing protein</fullName>
    </recommendedName>
</protein>
<dbReference type="PANTHER" id="PTHR38166:SF1">
    <property type="entry name" value="C2H2-TYPE DOMAIN-CONTAINING PROTEIN"/>
    <property type="match status" value="1"/>
</dbReference>
<comment type="caution">
    <text evidence="2">The sequence shown here is derived from an EMBL/GenBank/DDBJ whole genome shotgun (WGS) entry which is preliminary data.</text>
</comment>
<reference evidence="2" key="1">
    <citation type="submission" date="2021-07" db="EMBL/GenBank/DDBJ databases">
        <authorList>
            <person name="Durling M."/>
        </authorList>
    </citation>
    <scope>NUCLEOTIDE SEQUENCE</scope>
</reference>
<gene>
    <name evidence="2" type="ORF">HYFRA_00005542</name>
</gene>
<evidence type="ECO:0008006" key="4">
    <source>
        <dbReference type="Google" id="ProtNLM"/>
    </source>
</evidence>
<organism evidence="2 3">
    <name type="scientific">Hymenoscyphus fraxineus</name>
    <dbReference type="NCBI Taxonomy" id="746836"/>
    <lineage>
        <taxon>Eukaryota</taxon>
        <taxon>Fungi</taxon>
        <taxon>Dikarya</taxon>
        <taxon>Ascomycota</taxon>
        <taxon>Pezizomycotina</taxon>
        <taxon>Leotiomycetes</taxon>
        <taxon>Helotiales</taxon>
        <taxon>Helotiaceae</taxon>
        <taxon>Hymenoscyphus</taxon>
    </lineage>
</organism>
<dbReference type="Proteomes" id="UP000696280">
    <property type="component" value="Unassembled WGS sequence"/>
</dbReference>
<evidence type="ECO:0000256" key="1">
    <source>
        <dbReference type="SAM" id="MobiDB-lite"/>
    </source>
</evidence>
<dbReference type="EMBL" id="CAJVRL010000044">
    <property type="protein sequence ID" value="CAG8951741.1"/>
    <property type="molecule type" value="Genomic_DNA"/>
</dbReference>
<dbReference type="PANTHER" id="PTHR38166">
    <property type="entry name" value="C2H2-TYPE DOMAIN-CONTAINING PROTEIN-RELATED"/>
    <property type="match status" value="1"/>
</dbReference>
<feature type="region of interest" description="Disordered" evidence="1">
    <location>
        <begin position="210"/>
        <end position="254"/>
    </location>
</feature>
<feature type="compositionally biased region" description="Polar residues" evidence="1">
    <location>
        <begin position="210"/>
        <end position="222"/>
    </location>
</feature>
<dbReference type="AlphaFoldDB" id="A0A9N9PLZ6"/>
<name>A0A9N9PLZ6_9HELO</name>
<dbReference type="OrthoDB" id="4738706at2759"/>
<proteinExistence type="predicted"/>
<evidence type="ECO:0000313" key="3">
    <source>
        <dbReference type="Proteomes" id="UP000696280"/>
    </source>
</evidence>
<evidence type="ECO:0000313" key="2">
    <source>
        <dbReference type="EMBL" id="CAG8951741.1"/>
    </source>
</evidence>
<accession>A0A9N9PLZ6</accession>
<sequence>MIMSLRVSLPSSLPHKACKTIPPLTLKMAPEKVSSSLHNGIQVFPQSDIQRALTVTKSTTSEAGNYFSHLEASFARTFRDHIKPDHSSNLALVALLSSVYSYLHISTTVRSLLADSQAGTSYSLKATDVNEAIVSLKILPEGIGRKTYWEWDEQEQELGNSIHGKQNFDISPDNISTACIKFCTFGMCSLTSDSVTSATSITLTGSSVPSLDYGSASTSSNNGKKRTGSEEDNDGYPSDSEKGKPPKQTKIDMGAENGQVRLACPYRKHNPGKYSIHGSRVCAMNYWLSVSRIKEHIYRVHRAPIQCRRCGATFKTESEYGSHIMALTACSLTSYPPSDGITGDVERKLRSRKQSPTSKSEAKRWEKIYRILFPNDEDVPEPYFEPIQEETLRTPNLVDLNDYELFSRREYPNLIRSALRNLSPSLSSETWVNDVAETIQNCHQVLLSDYRAQHVSESTSRMISESDEDTLFPDYVPTSVSSSASGVGTSPEFIFTQENENFDMELPYEFCNFLPRTPTQGGVCDPLFAEFLPQLYFNDPSTAFEVGKE</sequence>
<keyword evidence="3" id="KW-1185">Reference proteome</keyword>